<proteinExistence type="predicted"/>
<evidence type="ECO:0000256" key="5">
    <source>
        <dbReference type="ARBA" id="ARBA00023136"/>
    </source>
</evidence>
<dbReference type="AlphaFoldDB" id="X1SED7"/>
<evidence type="ECO:0000313" key="7">
    <source>
        <dbReference type="EMBL" id="GAI77476.1"/>
    </source>
</evidence>
<reference evidence="7" key="1">
    <citation type="journal article" date="2014" name="Front. Microbiol.">
        <title>High frequency of phylogenetically diverse reductive dehalogenase-homologous genes in deep subseafloor sedimentary metagenomes.</title>
        <authorList>
            <person name="Kawai M."/>
            <person name="Futagami T."/>
            <person name="Toyoda A."/>
            <person name="Takaki Y."/>
            <person name="Nishi S."/>
            <person name="Hori S."/>
            <person name="Arai W."/>
            <person name="Tsubouchi T."/>
            <person name="Morono Y."/>
            <person name="Uchiyama I."/>
            <person name="Ito T."/>
            <person name="Fujiyama A."/>
            <person name="Inagaki F."/>
            <person name="Takami H."/>
        </authorList>
    </citation>
    <scope>NUCLEOTIDE SEQUENCE</scope>
    <source>
        <strain evidence="7">Expedition CK06-06</strain>
    </source>
</reference>
<evidence type="ECO:0000256" key="4">
    <source>
        <dbReference type="ARBA" id="ARBA00022989"/>
    </source>
</evidence>
<name>X1SED7_9ZZZZ</name>
<sequence length="148" mass="16542">MNNRYQDIRLLSLLPIFITDNYQEIQSFIDTAIESYPFYEAITFIDKNGRIAVSTTKKSIGASRLDRSWFQQAINANQGEIIPLEVYRAETAGWILVIGFNSPVLNNAGEAVGVLSTRVNLDYITDGLTTVSAQTGSKKETFLIGREK</sequence>
<evidence type="ECO:0000256" key="1">
    <source>
        <dbReference type="ARBA" id="ARBA00004651"/>
    </source>
</evidence>
<dbReference type="Gene3D" id="3.30.450.20">
    <property type="entry name" value="PAS domain"/>
    <property type="match status" value="1"/>
</dbReference>
<dbReference type="InterPro" id="IPR029151">
    <property type="entry name" value="Sensor-like_sf"/>
</dbReference>
<protein>
    <recommendedName>
        <fullName evidence="6">Cache domain-containing protein</fullName>
    </recommendedName>
</protein>
<keyword evidence="4" id="KW-1133">Transmembrane helix</keyword>
<dbReference type="EMBL" id="BARW01010537">
    <property type="protein sequence ID" value="GAI77476.1"/>
    <property type="molecule type" value="Genomic_DNA"/>
</dbReference>
<dbReference type="SUPFAM" id="SSF103190">
    <property type="entry name" value="Sensory domain-like"/>
    <property type="match status" value="1"/>
</dbReference>
<evidence type="ECO:0000256" key="2">
    <source>
        <dbReference type="ARBA" id="ARBA00022475"/>
    </source>
</evidence>
<dbReference type="GO" id="GO:0005886">
    <property type="term" value="C:plasma membrane"/>
    <property type="evidence" value="ECO:0007669"/>
    <property type="project" value="UniProtKB-SubCell"/>
</dbReference>
<keyword evidence="3" id="KW-0812">Transmembrane</keyword>
<keyword evidence="5" id="KW-0472">Membrane</keyword>
<comment type="caution">
    <text evidence="7">The sequence shown here is derived from an EMBL/GenBank/DDBJ whole genome shotgun (WGS) entry which is preliminary data.</text>
</comment>
<keyword evidence="2" id="KW-1003">Cell membrane</keyword>
<evidence type="ECO:0000259" key="6">
    <source>
        <dbReference type="Pfam" id="PF02743"/>
    </source>
</evidence>
<dbReference type="Pfam" id="PF02743">
    <property type="entry name" value="dCache_1"/>
    <property type="match status" value="1"/>
</dbReference>
<comment type="subcellular location">
    <subcellularLocation>
        <location evidence="1">Cell membrane</location>
        <topology evidence="1">Multi-pass membrane protein</topology>
    </subcellularLocation>
</comment>
<organism evidence="7">
    <name type="scientific">marine sediment metagenome</name>
    <dbReference type="NCBI Taxonomy" id="412755"/>
    <lineage>
        <taxon>unclassified sequences</taxon>
        <taxon>metagenomes</taxon>
        <taxon>ecological metagenomes</taxon>
    </lineage>
</organism>
<dbReference type="CDD" id="cd12914">
    <property type="entry name" value="PDC1_DGC_like"/>
    <property type="match status" value="1"/>
</dbReference>
<dbReference type="InterPro" id="IPR033479">
    <property type="entry name" value="dCache_1"/>
</dbReference>
<evidence type="ECO:0000256" key="3">
    <source>
        <dbReference type="ARBA" id="ARBA00022692"/>
    </source>
</evidence>
<accession>X1SED7</accession>
<feature type="non-terminal residue" evidence="7">
    <location>
        <position position="148"/>
    </location>
</feature>
<feature type="domain" description="Cache" evidence="6">
    <location>
        <begin position="20"/>
        <end position="132"/>
    </location>
</feature>
<gene>
    <name evidence="7" type="ORF">S12H4_20703</name>
</gene>